<dbReference type="GO" id="GO:0031573">
    <property type="term" value="P:mitotic intra-S DNA damage checkpoint signaling"/>
    <property type="evidence" value="ECO:0007669"/>
    <property type="project" value="TreeGrafter"/>
</dbReference>
<dbReference type="FunCoup" id="L0PEF4">
    <property type="interactions" value="502"/>
</dbReference>
<dbReference type="Gene3D" id="3.70.10.10">
    <property type="match status" value="1"/>
</dbReference>
<keyword evidence="2 4" id="KW-0195">Cyclin</keyword>
<dbReference type="VEuPathDB" id="FungiDB:PNEJI1_001038"/>
<dbReference type="PANTHER" id="PTHR12900">
    <property type="entry name" value="MITOTIC AND DNA DAMAGE CHECKPOINT PROTEIN HUS1"/>
    <property type="match status" value="1"/>
</dbReference>
<dbReference type="PANTHER" id="PTHR12900:SF0">
    <property type="entry name" value="CHECKPOINT PROTEIN"/>
    <property type="match status" value="1"/>
</dbReference>
<dbReference type="Pfam" id="PF00134">
    <property type="entry name" value="Cyclin_N"/>
    <property type="match status" value="1"/>
</dbReference>
<evidence type="ECO:0000313" key="7">
    <source>
        <dbReference type="Proteomes" id="UP000010422"/>
    </source>
</evidence>
<dbReference type="CDD" id="cd20524">
    <property type="entry name" value="CYCLIN_CCNH_rpt1"/>
    <property type="match status" value="1"/>
</dbReference>
<dbReference type="Gene3D" id="1.10.472.10">
    <property type="entry name" value="Cyclin-like"/>
    <property type="match status" value="2"/>
</dbReference>
<dbReference type="InParanoid" id="L0PEF4"/>
<dbReference type="InterPro" id="IPR046938">
    <property type="entry name" value="DNA_clamp_sf"/>
</dbReference>
<dbReference type="GO" id="GO:0033314">
    <property type="term" value="P:mitotic DNA replication checkpoint signaling"/>
    <property type="evidence" value="ECO:0007669"/>
    <property type="project" value="TreeGrafter"/>
</dbReference>
<comment type="caution">
    <text evidence="6">The sequence shown here is derived from an EMBL/GenBank/DDBJ whole genome shotgun (WGS) entry which is preliminary data.</text>
</comment>
<keyword evidence="3" id="KW-0539">Nucleus</keyword>
<proteinExistence type="inferred from homology"/>
<comment type="subcellular location">
    <subcellularLocation>
        <location evidence="1">Nucleus</location>
    </subcellularLocation>
</comment>
<dbReference type="SUPFAM" id="SSF47954">
    <property type="entry name" value="Cyclin-like"/>
    <property type="match status" value="2"/>
</dbReference>
<reference evidence="6 7" key="1">
    <citation type="journal article" date="2012" name="MBio">
        <title>De novo assembly of the Pneumocystis jirovecii genome from a single bronchoalveolar lavage fluid specimen from a patient.</title>
        <authorList>
            <person name="Cisse O.H."/>
            <person name="Pagni M."/>
            <person name="Hauser P.M."/>
        </authorList>
    </citation>
    <scope>NUCLEOTIDE SEQUENCE [LARGE SCALE GENOMIC DNA]</scope>
    <source>
        <strain evidence="6 7">SE8</strain>
    </source>
</reference>
<dbReference type="Proteomes" id="UP000010422">
    <property type="component" value="Unassembled WGS sequence"/>
</dbReference>
<dbReference type="AlphaFoldDB" id="L0PEF4"/>
<accession>L0PEF4</accession>
<dbReference type="GO" id="GO:0035861">
    <property type="term" value="C:site of double-strand break"/>
    <property type="evidence" value="ECO:0007669"/>
    <property type="project" value="TreeGrafter"/>
</dbReference>
<dbReference type="GO" id="GO:0044778">
    <property type="term" value="P:meiotic DNA integrity checkpoint signaling"/>
    <property type="evidence" value="ECO:0007669"/>
    <property type="project" value="TreeGrafter"/>
</dbReference>
<gene>
    <name evidence="6" type="ORF">PNEJI1_001038</name>
</gene>
<evidence type="ECO:0000313" key="6">
    <source>
        <dbReference type="EMBL" id="CCJ30612.1"/>
    </source>
</evidence>
<dbReference type="EMBL" id="CAKM01000258">
    <property type="protein sequence ID" value="CCJ30612.1"/>
    <property type="molecule type" value="Genomic_DNA"/>
</dbReference>
<dbReference type="Pfam" id="PF16899">
    <property type="entry name" value="Cyclin_C_2"/>
    <property type="match status" value="1"/>
</dbReference>
<evidence type="ECO:0000256" key="4">
    <source>
        <dbReference type="RuleBase" id="RU000383"/>
    </source>
</evidence>
<dbReference type="SUPFAM" id="SSF55979">
    <property type="entry name" value="DNA clamp"/>
    <property type="match status" value="1"/>
</dbReference>
<evidence type="ECO:0000256" key="3">
    <source>
        <dbReference type="ARBA" id="ARBA00023242"/>
    </source>
</evidence>
<evidence type="ECO:0000256" key="1">
    <source>
        <dbReference type="ARBA" id="ARBA00004123"/>
    </source>
</evidence>
<dbReference type="Pfam" id="PF04005">
    <property type="entry name" value="Hus1"/>
    <property type="match status" value="1"/>
</dbReference>
<dbReference type="InterPro" id="IPR031658">
    <property type="entry name" value="Cyclin_C_2"/>
</dbReference>
<comment type="similarity">
    <text evidence="4">Belongs to the cyclin family.</text>
</comment>
<dbReference type="STRING" id="1209962.L0PEF4"/>
<dbReference type="InterPro" id="IPR007150">
    <property type="entry name" value="HUS1/Mec3"/>
</dbReference>
<dbReference type="GO" id="GO:0006289">
    <property type="term" value="P:nucleotide-excision repair"/>
    <property type="evidence" value="ECO:0007669"/>
    <property type="project" value="TreeGrafter"/>
</dbReference>
<dbReference type="InterPro" id="IPR013763">
    <property type="entry name" value="Cyclin-like_dom"/>
</dbReference>
<dbReference type="GO" id="GO:0000723">
    <property type="term" value="P:telomere maintenance"/>
    <property type="evidence" value="ECO:0007669"/>
    <property type="project" value="TreeGrafter"/>
</dbReference>
<protein>
    <recommendedName>
        <fullName evidence="5">Cyclin-like domain-containing protein</fullName>
    </recommendedName>
</protein>
<dbReference type="GO" id="GO:0000724">
    <property type="term" value="P:double-strand break repair via homologous recombination"/>
    <property type="evidence" value="ECO:0007669"/>
    <property type="project" value="TreeGrafter"/>
</dbReference>
<dbReference type="GO" id="GO:0030896">
    <property type="term" value="C:checkpoint clamp complex"/>
    <property type="evidence" value="ECO:0007669"/>
    <property type="project" value="InterPro"/>
</dbReference>
<feature type="domain" description="Cyclin-like" evidence="5">
    <location>
        <begin position="65"/>
        <end position="147"/>
    </location>
</feature>
<name>L0PEF4_PNEJI</name>
<dbReference type="CDD" id="cd20525">
    <property type="entry name" value="CYCLIN_CCNH_rpt2"/>
    <property type="match status" value="1"/>
</dbReference>
<dbReference type="SMART" id="SM00385">
    <property type="entry name" value="CYCLIN"/>
    <property type="match status" value="1"/>
</dbReference>
<organism evidence="7">
    <name type="scientific">Pneumocystis jirovecii</name>
    <name type="common">Human pneumocystis pneumonia agent</name>
    <dbReference type="NCBI Taxonomy" id="42068"/>
    <lineage>
        <taxon>Eukaryota</taxon>
        <taxon>Fungi</taxon>
        <taxon>Dikarya</taxon>
        <taxon>Ascomycota</taxon>
        <taxon>Taphrinomycotina</taxon>
        <taxon>Pneumocystomycetes</taxon>
        <taxon>Pneumocystaceae</taxon>
        <taxon>Pneumocystis</taxon>
    </lineage>
</organism>
<dbReference type="InterPro" id="IPR006671">
    <property type="entry name" value="Cyclin_N"/>
</dbReference>
<dbReference type="InterPro" id="IPR036915">
    <property type="entry name" value="Cyclin-like_sf"/>
</dbReference>
<sequence length="593" mass="68083">MSAYEHSTQATVWTFTVEALQAQRTAVTNEACERIQRNFEQEQNNLTVSFLSAHEEWILVGYYAMQMEGLSVYFEFSSQIKATAVAYLKRFYLMHSVMDYHPKPIMLTCLFLATKACDHYISLDQFVRSIPKVTSSLILEHEFLVCRALSWDFYVWHAYRPLHGFILDMQTVLPEQSVQLLGRLHDEAKALVSKTLWADLLFLYSPSYIALGCLMVVDEEMVRIYIQRKEMYQFFEKIEAVAKDVMSYSKIVFDVEEVKGIDKRLFYCSDPAKKKDSLLYVCSGVLEELIVCRYAKRKAEEEAQQRAKKLATVVVDKTEDFMCLVQSLERVGRICWLKLTPETVHFVIVPDHTGTQVWAILEVKSIFQDYLVQSNTNNIINLEVPIDHLHKALKSSVNASEIVLRLTKHDHFPMLSCSISLLGKSGGMSAVTHNIHVRVLSPLMQLFEPVVPEPDCHIILPSLSQLRYISERFRAISNKIFLKANMSGEFQIGVVSDSCKIETKFKDLINPELDPCAVKDISKHPSQIRDKKAFVTVKVSVKDWLNLLQVHIVAKRVIACFCEGHALVLYVYIMEPEEESSAVLTYYISTYIE</sequence>
<evidence type="ECO:0000259" key="5">
    <source>
        <dbReference type="SMART" id="SM00385"/>
    </source>
</evidence>
<evidence type="ECO:0000256" key="2">
    <source>
        <dbReference type="ARBA" id="ARBA00023127"/>
    </source>
</evidence>